<name>A0A6J5NWR7_9CAUD</name>
<protein>
    <recommendedName>
        <fullName evidence="5">Glycosyl transferases group 1</fullName>
    </recommendedName>
</protein>
<evidence type="ECO:0000313" key="1">
    <source>
        <dbReference type="EMBL" id="CAB4164120.1"/>
    </source>
</evidence>
<accession>A0A6J5NWR7</accession>
<dbReference type="EMBL" id="LR796758">
    <property type="protein sequence ID" value="CAB4164120.1"/>
    <property type="molecule type" value="Genomic_DNA"/>
</dbReference>
<evidence type="ECO:0000313" key="2">
    <source>
        <dbReference type="EMBL" id="CAB4165640.1"/>
    </source>
</evidence>
<evidence type="ECO:0008006" key="5">
    <source>
        <dbReference type="Google" id="ProtNLM"/>
    </source>
</evidence>
<dbReference type="EMBL" id="LR797099">
    <property type="protein sequence ID" value="CAB4186710.1"/>
    <property type="molecule type" value="Genomic_DNA"/>
</dbReference>
<dbReference type="EMBL" id="LR797502">
    <property type="protein sequence ID" value="CAB4220920.1"/>
    <property type="molecule type" value="Genomic_DNA"/>
</dbReference>
<organism evidence="1">
    <name type="scientific">uncultured Caudovirales phage</name>
    <dbReference type="NCBI Taxonomy" id="2100421"/>
    <lineage>
        <taxon>Viruses</taxon>
        <taxon>Duplodnaviria</taxon>
        <taxon>Heunggongvirae</taxon>
        <taxon>Uroviricota</taxon>
        <taxon>Caudoviricetes</taxon>
        <taxon>Peduoviridae</taxon>
        <taxon>Maltschvirus</taxon>
        <taxon>Maltschvirus maltsch</taxon>
    </lineage>
</organism>
<reference evidence="1" key="1">
    <citation type="submission" date="2020-04" db="EMBL/GenBank/DDBJ databases">
        <authorList>
            <person name="Chiriac C."/>
            <person name="Salcher M."/>
            <person name="Ghai R."/>
            <person name="Kavagutti S V."/>
        </authorList>
    </citation>
    <scope>NUCLEOTIDE SEQUENCE</scope>
</reference>
<dbReference type="EMBL" id="LR796776">
    <property type="protein sequence ID" value="CAB4165640.1"/>
    <property type="molecule type" value="Genomic_DNA"/>
</dbReference>
<evidence type="ECO:0000313" key="4">
    <source>
        <dbReference type="EMBL" id="CAB4220920.1"/>
    </source>
</evidence>
<gene>
    <name evidence="3" type="ORF">UFOVP1146_56</name>
    <name evidence="4" type="ORF">UFOVP1638_89</name>
    <name evidence="1" type="ORF">UFOVP812_389</name>
    <name evidence="2" type="ORF">UFOVP818_176</name>
</gene>
<proteinExistence type="predicted"/>
<sequence>MKIRFTSSKYQTRRASHRLRGEVTCRALADQGYDAKILTDWNEVDSDTLVIFLKLSQPEQIQQAKDLGAKTVYDLCDNKFGEQAEYEPCCRLADVVSVNSIQMGISVKEHTGLDAIVMPDPYERPRLDPVFSPGEELKLLWFGSQSSFKFFPIVEVWQRLETEIGNYCYTMISSKTERLLSKMTKRQDKGMLSGVNFNKLDLQPWTWELQGELLKNCDIVLMPVQTDNPRTDTKSANRVIDSLISGRFVITSPLASYEEFAPYTWQGDYIEGIKWARDNPVEVVERITLGQRYVEENYSAAMLSKKFMEAIIHAVKR</sequence>
<evidence type="ECO:0000313" key="3">
    <source>
        <dbReference type="EMBL" id="CAB4186710.1"/>
    </source>
</evidence>